<dbReference type="Proteomes" id="UP000011693">
    <property type="component" value="Unassembled WGS sequence"/>
</dbReference>
<name>M0AAG8_9EURY</name>
<dbReference type="AlphaFoldDB" id="M0AAG8"/>
<dbReference type="EMBL" id="AOIN01000096">
    <property type="protein sequence ID" value="ELY94338.1"/>
    <property type="molecule type" value="Genomic_DNA"/>
</dbReference>
<protein>
    <submittedName>
        <fullName evidence="2">Uncharacterized protein</fullName>
    </submittedName>
</protein>
<gene>
    <name evidence="2" type="ORF">C482_18557</name>
</gene>
<reference evidence="2 3" key="1">
    <citation type="journal article" date="2014" name="PLoS Genet.">
        <title>Phylogenetically driven sequencing of extremely halophilic archaea reveals strategies for static and dynamic osmo-response.</title>
        <authorList>
            <person name="Becker E.A."/>
            <person name="Seitzer P.M."/>
            <person name="Tritt A."/>
            <person name="Larsen D."/>
            <person name="Krusor M."/>
            <person name="Yao A.I."/>
            <person name="Wu D."/>
            <person name="Madern D."/>
            <person name="Eisen J.A."/>
            <person name="Darling A.E."/>
            <person name="Facciotti M.T."/>
        </authorList>
    </citation>
    <scope>NUCLEOTIDE SEQUENCE [LARGE SCALE GENOMIC DNA]</scope>
    <source>
        <strain evidence="2 3">JCM 10990</strain>
    </source>
</reference>
<keyword evidence="3" id="KW-1185">Reference proteome</keyword>
<organism evidence="2 3">
    <name type="scientific">Natrialba chahannaoensis JCM 10990</name>
    <dbReference type="NCBI Taxonomy" id="1227492"/>
    <lineage>
        <taxon>Archaea</taxon>
        <taxon>Methanobacteriati</taxon>
        <taxon>Methanobacteriota</taxon>
        <taxon>Stenosarchaea group</taxon>
        <taxon>Halobacteria</taxon>
        <taxon>Halobacteriales</taxon>
        <taxon>Natrialbaceae</taxon>
        <taxon>Natrialba</taxon>
    </lineage>
</organism>
<dbReference type="PATRIC" id="fig|1227492.4.peg.3693"/>
<accession>M0AAG8</accession>
<feature type="region of interest" description="Disordered" evidence="1">
    <location>
        <begin position="150"/>
        <end position="171"/>
    </location>
</feature>
<evidence type="ECO:0000256" key="1">
    <source>
        <dbReference type="SAM" id="MobiDB-lite"/>
    </source>
</evidence>
<evidence type="ECO:0000313" key="3">
    <source>
        <dbReference type="Proteomes" id="UP000011693"/>
    </source>
</evidence>
<dbReference type="STRING" id="1227492.C482_18557"/>
<comment type="caution">
    <text evidence="2">The sequence shown here is derived from an EMBL/GenBank/DDBJ whole genome shotgun (WGS) entry which is preliminary data.</text>
</comment>
<feature type="compositionally biased region" description="Acidic residues" evidence="1">
    <location>
        <begin position="11"/>
        <end position="42"/>
    </location>
</feature>
<feature type="compositionally biased region" description="Acidic residues" evidence="1">
    <location>
        <begin position="160"/>
        <end position="171"/>
    </location>
</feature>
<proteinExistence type="predicted"/>
<evidence type="ECO:0000313" key="2">
    <source>
        <dbReference type="EMBL" id="ELY94338.1"/>
    </source>
</evidence>
<sequence length="321" mass="35793">MAGCLDGQQSSEDENGSVDDEDSSGDDTSGESDESEQDELEDELFAVLDDFFEASAEGDLEAIDDVMHSLNPLNPAQWEEDGWEYQGGNGEVPSPFEGEIVIADGTVDDVLELEDATFWFAEIDLEAEIGDEQIALVRADEGWLEAEAETLAADGSGETSEGDEDEDEVGVSYDFDDDEIEEITWALVTEDDEWRLLFMGTEDEVPEDPTEVFEDEIIDEEQDVIANIDWEYEQDDQPEDAEENDFFDDIELARVEFTDEPGLEADAVRAESTIEGGHFEVENGWSGSWGTVTYHPEGDQILVRIAQDGDETIVHREHYLP</sequence>
<feature type="region of interest" description="Disordered" evidence="1">
    <location>
        <begin position="1"/>
        <end position="42"/>
    </location>
</feature>